<proteinExistence type="predicted"/>
<reference evidence="2" key="1">
    <citation type="journal article" date="2022" name="Mol. Ecol. Resour.">
        <title>The genomes of chicory, endive, great burdock and yacon provide insights into Asteraceae palaeo-polyploidization history and plant inulin production.</title>
        <authorList>
            <person name="Fan W."/>
            <person name="Wang S."/>
            <person name="Wang H."/>
            <person name="Wang A."/>
            <person name="Jiang F."/>
            <person name="Liu H."/>
            <person name="Zhao H."/>
            <person name="Xu D."/>
            <person name="Zhang Y."/>
        </authorList>
    </citation>
    <scope>NUCLEOTIDE SEQUENCE [LARGE SCALE GENOMIC DNA]</scope>
    <source>
        <strain evidence="2">cv. Punajuju</strain>
    </source>
</reference>
<keyword evidence="2" id="KW-1185">Reference proteome</keyword>
<accession>A0ACB9H8I1</accession>
<dbReference type="Proteomes" id="UP001055811">
    <property type="component" value="Linkage Group LG01"/>
</dbReference>
<dbReference type="EMBL" id="CM042009">
    <property type="protein sequence ID" value="KAI3792173.1"/>
    <property type="molecule type" value="Genomic_DNA"/>
</dbReference>
<organism evidence="1 2">
    <name type="scientific">Cichorium intybus</name>
    <name type="common">Chicory</name>
    <dbReference type="NCBI Taxonomy" id="13427"/>
    <lineage>
        <taxon>Eukaryota</taxon>
        <taxon>Viridiplantae</taxon>
        <taxon>Streptophyta</taxon>
        <taxon>Embryophyta</taxon>
        <taxon>Tracheophyta</taxon>
        <taxon>Spermatophyta</taxon>
        <taxon>Magnoliopsida</taxon>
        <taxon>eudicotyledons</taxon>
        <taxon>Gunneridae</taxon>
        <taxon>Pentapetalae</taxon>
        <taxon>asterids</taxon>
        <taxon>campanulids</taxon>
        <taxon>Asterales</taxon>
        <taxon>Asteraceae</taxon>
        <taxon>Cichorioideae</taxon>
        <taxon>Cichorieae</taxon>
        <taxon>Cichoriinae</taxon>
        <taxon>Cichorium</taxon>
    </lineage>
</organism>
<protein>
    <submittedName>
        <fullName evidence="1">Uncharacterized protein</fullName>
    </submittedName>
</protein>
<gene>
    <name evidence="1" type="ORF">L2E82_06044</name>
</gene>
<evidence type="ECO:0000313" key="1">
    <source>
        <dbReference type="EMBL" id="KAI3792173.1"/>
    </source>
</evidence>
<reference evidence="1 2" key="2">
    <citation type="journal article" date="2022" name="Mol. Ecol. Resour.">
        <title>The genomes of chicory, endive, great burdock and yacon provide insights into Asteraceae paleo-polyploidization history and plant inulin production.</title>
        <authorList>
            <person name="Fan W."/>
            <person name="Wang S."/>
            <person name="Wang H."/>
            <person name="Wang A."/>
            <person name="Jiang F."/>
            <person name="Liu H."/>
            <person name="Zhao H."/>
            <person name="Xu D."/>
            <person name="Zhang Y."/>
        </authorList>
    </citation>
    <scope>NUCLEOTIDE SEQUENCE [LARGE SCALE GENOMIC DNA]</scope>
    <source>
        <strain evidence="2">cv. Punajuju</strain>
        <tissue evidence="1">Leaves</tissue>
    </source>
</reference>
<name>A0ACB9H8I1_CICIN</name>
<comment type="caution">
    <text evidence="1">The sequence shown here is derived from an EMBL/GenBank/DDBJ whole genome shotgun (WGS) entry which is preliminary data.</text>
</comment>
<sequence>MGSYSPGFDSLKLLPSDVQVVFDLPDNRIVIKDISVTRKDALKIKWGGWTLGRLKDDLVRDQETEDFMEKFILFVLENFLCPTTKDKPSEELFRVIPIIPESQAHNWGKFIVDWTVQQADKYYKNVKQNSIGGCTYFLMKIASIPMQDNTPLIKLWTKDMIQRALQMP</sequence>
<evidence type="ECO:0000313" key="2">
    <source>
        <dbReference type="Proteomes" id="UP001055811"/>
    </source>
</evidence>